<reference evidence="2" key="1">
    <citation type="submission" date="2016-10" db="EMBL/GenBank/DDBJ databases">
        <authorList>
            <person name="de Groot N.N."/>
        </authorList>
    </citation>
    <scope>NUCLEOTIDE SEQUENCE [LARGE SCALE GENOMIC DNA]</scope>
    <source>
        <strain evidence="2">CCBAU85039</strain>
    </source>
</reference>
<sequence length="196" mass="21628">MSDRLPDEVDALWDEACRREDAIREFLKHRTGKITAGDVALLATELEISRATAYRAAALAVRWEISLFMPARPVSSTKGTGLLESMPRSEPHPRSSAFVFGFPAPPRRTKGRQEINTRAIVGTAVAQRQLVDAATKKTAADQQRASRRHGLMKCHRRQGQISVARFHEVARRSVFAVAVNSRIPPLGFSSLNAKSG</sequence>
<dbReference type="Proteomes" id="UP000198939">
    <property type="component" value="Unassembled WGS sequence"/>
</dbReference>
<dbReference type="EMBL" id="FNXB01000062">
    <property type="protein sequence ID" value="SEI19962.1"/>
    <property type="molecule type" value="Genomic_DNA"/>
</dbReference>
<reference evidence="4" key="3">
    <citation type="submission" date="2016-10" db="EMBL/GenBank/DDBJ databases">
        <authorList>
            <person name="Wibberg D."/>
        </authorList>
    </citation>
    <scope>NUCLEOTIDE SEQUENCE [LARGE SCALE GENOMIC DNA]</scope>
</reference>
<dbReference type="EMBL" id="FOCV01000052">
    <property type="protein sequence ID" value="SEP21819.1"/>
    <property type="molecule type" value="Genomic_DNA"/>
</dbReference>
<name>A0A1H8W2F6_9HYPH</name>
<evidence type="ECO:0000313" key="3">
    <source>
        <dbReference type="EMBL" id="SEP21819.1"/>
    </source>
</evidence>
<feature type="region of interest" description="Disordered" evidence="1">
    <location>
        <begin position="82"/>
        <end position="103"/>
    </location>
</feature>
<proteinExistence type="predicted"/>
<gene>
    <name evidence="2" type="ORF">RTCCBAU85039_6286</name>
    <name evidence="3" type="ORF">SAMN05216228_10522</name>
</gene>
<evidence type="ECO:0000313" key="5">
    <source>
        <dbReference type="Proteomes" id="UP000198939"/>
    </source>
</evidence>
<evidence type="ECO:0000256" key="1">
    <source>
        <dbReference type="SAM" id="MobiDB-lite"/>
    </source>
</evidence>
<evidence type="ECO:0000313" key="4">
    <source>
        <dbReference type="Proteomes" id="UP000183063"/>
    </source>
</evidence>
<protein>
    <submittedName>
        <fullName evidence="2">Uncharacterized protein</fullName>
    </submittedName>
</protein>
<evidence type="ECO:0000313" key="2">
    <source>
        <dbReference type="EMBL" id="SEI19962.1"/>
    </source>
</evidence>
<accession>A0A1H8W2F6</accession>
<reference evidence="3 5" key="2">
    <citation type="submission" date="2016-10" db="EMBL/GenBank/DDBJ databases">
        <authorList>
            <person name="Varghese N."/>
            <person name="Submissions S."/>
        </authorList>
    </citation>
    <scope>NUCLEOTIDE SEQUENCE [LARGE SCALE GENOMIC DNA]</scope>
    <source>
        <strain evidence="3 5">CGMCC 1.7071</strain>
    </source>
</reference>
<organism evidence="2 4">
    <name type="scientific">Rhizobium tibeticum</name>
    <dbReference type="NCBI Taxonomy" id="501024"/>
    <lineage>
        <taxon>Bacteria</taxon>
        <taxon>Pseudomonadati</taxon>
        <taxon>Pseudomonadota</taxon>
        <taxon>Alphaproteobacteria</taxon>
        <taxon>Hyphomicrobiales</taxon>
        <taxon>Rhizobiaceae</taxon>
        <taxon>Rhizobium/Agrobacterium group</taxon>
        <taxon>Rhizobium</taxon>
    </lineage>
</organism>
<dbReference type="AlphaFoldDB" id="A0A1H8W2F6"/>
<dbReference type="Proteomes" id="UP000183063">
    <property type="component" value="Unassembled WGS sequence"/>
</dbReference>
<keyword evidence="5" id="KW-1185">Reference proteome</keyword>